<dbReference type="AlphaFoldDB" id="A0A2Y9AUY9"/>
<gene>
    <name evidence="2" type="ORF">BCF38_10743</name>
    <name evidence="3" type="ORF">SAMN05421539_10743</name>
</gene>
<dbReference type="Proteomes" id="UP000251571">
    <property type="component" value="Unassembled WGS sequence"/>
</dbReference>
<dbReference type="EMBL" id="UETC01000007">
    <property type="protein sequence ID" value="SSA48141.1"/>
    <property type="molecule type" value="Genomic_DNA"/>
</dbReference>
<protein>
    <recommendedName>
        <fullName evidence="6">DDE family transposase</fullName>
    </recommendedName>
</protein>
<feature type="region of interest" description="Disordered" evidence="1">
    <location>
        <begin position="1"/>
        <end position="26"/>
    </location>
</feature>
<organism evidence="3 5">
    <name type="scientific">Jannaschia seohaensis</name>
    <dbReference type="NCBI Taxonomy" id="475081"/>
    <lineage>
        <taxon>Bacteria</taxon>
        <taxon>Pseudomonadati</taxon>
        <taxon>Pseudomonadota</taxon>
        <taxon>Alphaproteobacteria</taxon>
        <taxon>Rhodobacterales</taxon>
        <taxon>Roseobacteraceae</taxon>
        <taxon>Jannaschia</taxon>
    </lineage>
</organism>
<reference evidence="2 4" key="3">
    <citation type="submission" date="2018-03" db="EMBL/GenBank/DDBJ databases">
        <title>Genomic Encyclopedia of Archaeal and Bacterial Type Strains, Phase II (KMG-II): from individual species to whole genera.</title>
        <authorList>
            <person name="Goeker M."/>
        </authorList>
    </citation>
    <scope>NUCLEOTIDE SEQUENCE [LARGE SCALE GENOMIC DNA]</scope>
    <source>
        <strain evidence="2 4">DSM 25227</strain>
    </source>
</reference>
<name>A0A2Y9AUY9_9RHOB</name>
<proteinExistence type="predicted"/>
<evidence type="ECO:0000256" key="1">
    <source>
        <dbReference type="SAM" id="MobiDB-lite"/>
    </source>
</evidence>
<evidence type="ECO:0000313" key="2">
    <source>
        <dbReference type="EMBL" id="PWJ16930.1"/>
    </source>
</evidence>
<evidence type="ECO:0008006" key="6">
    <source>
        <dbReference type="Google" id="ProtNLM"/>
    </source>
</evidence>
<evidence type="ECO:0000313" key="3">
    <source>
        <dbReference type="EMBL" id="SSA48141.1"/>
    </source>
</evidence>
<evidence type="ECO:0000313" key="5">
    <source>
        <dbReference type="Proteomes" id="UP000251571"/>
    </source>
</evidence>
<evidence type="ECO:0000313" key="4">
    <source>
        <dbReference type="Proteomes" id="UP000245839"/>
    </source>
</evidence>
<dbReference type="EMBL" id="QGDJ01000007">
    <property type="protein sequence ID" value="PWJ16930.1"/>
    <property type="molecule type" value="Genomic_DNA"/>
</dbReference>
<dbReference type="Proteomes" id="UP000245839">
    <property type="component" value="Unassembled WGS sequence"/>
</dbReference>
<reference evidence="5" key="2">
    <citation type="submission" date="2016-10" db="EMBL/GenBank/DDBJ databases">
        <authorList>
            <person name="Varghese N."/>
            <person name="Submissions S."/>
        </authorList>
    </citation>
    <scope>NUCLEOTIDE SEQUENCE [LARGE SCALE GENOMIC DNA]</scope>
    <source>
        <strain evidence="5">DSM 25227</strain>
    </source>
</reference>
<keyword evidence="4" id="KW-1185">Reference proteome</keyword>
<reference evidence="3" key="1">
    <citation type="submission" date="2016-10" db="EMBL/GenBank/DDBJ databases">
        <authorList>
            <person name="Cai Z."/>
        </authorList>
    </citation>
    <scope>NUCLEOTIDE SEQUENCE [LARGE SCALE GENOMIC DNA]</scope>
    <source>
        <strain evidence="3">DSM 25227</strain>
    </source>
</reference>
<sequence length="98" mass="11274">MRSSRRAATPSRGRQTAPARGPRNEALRAIKRFGRTLWRKWSGYHRRSRVEAKMNCMKLLGPKLMSRNFDRQTAELQVRIAILNRFTALGIPVTQPIG</sequence>
<accession>A0A2Y9AUY9</accession>